<sequence>MSPVVILFFMRLPQICGQKVMEWGTRKRSEVELPLSLLANFEDRCLSHAHAPTTKGFGNASMDNPTRDTRWPRIVSRDRRMRADDST</sequence>
<evidence type="ECO:0000313" key="1">
    <source>
        <dbReference type="EMBL" id="EMG37122.1"/>
    </source>
</evidence>
<reference evidence="1 2" key="1">
    <citation type="journal article" date="2013" name="Genome Announc.">
        <title>Draft Genome Sequence for Desulfovibrio africanus Strain PCS.</title>
        <authorList>
            <person name="Brown S.D."/>
            <person name="Utturkar S.M."/>
            <person name="Arkin A.P."/>
            <person name="Deutschbauer A.M."/>
            <person name="Elias D.A."/>
            <person name="Hazen T.C."/>
            <person name="Chakraborty R."/>
        </authorList>
    </citation>
    <scope>NUCLEOTIDE SEQUENCE [LARGE SCALE GENOMIC DNA]</scope>
    <source>
        <strain evidence="1 2">PCS</strain>
    </source>
</reference>
<evidence type="ECO:0000313" key="2">
    <source>
        <dbReference type="Proteomes" id="UP000011922"/>
    </source>
</evidence>
<dbReference type="RefSeq" id="WP_005986639.1">
    <property type="nucleotide sequence ID" value="NZ_AOSV01000020.1"/>
</dbReference>
<dbReference type="AlphaFoldDB" id="M5PRV7"/>
<protein>
    <submittedName>
        <fullName evidence="1">Uncharacterized protein</fullName>
    </submittedName>
</protein>
<dbReference type="EMBL" id="AOSV01000020">
    <property type="protein sequence ID" value="EMG37122.1"/>
    <property type="molecule type" value="Genomic_DNA"/>
</dbReference>
<dbReference type="Proteomes" id="UP000011922">
    <property type="component" value="Unassembled WGS sequence"/>
</dbReference>
<organism evidence="1 2">
    <name type="scientific">Desulfocurvibacter africanus PCS</name>
    <dbReference type="NCBI Taxonomy" id="1262666"/>
    <lineage>
        <taxon>Bacteria</taxon>
        <taxon>Pseudomonadati</taxon>
        <taxon>Thermodesulfobacteriota</taxon>
        <taxon>Desulfovibrionia</taxon>
        <taxon>Desulfovibrionales</taxon>
        <taxon>Desulfovibrionaceae</taxon>
        <taxon>Desulfocurvibacter</taxon>
    </lineage>
</organism>
<comment type="caution">
    <text evidence="1">The sequence shown here is derived from an EMBL/GenBank/DDBJ whole genome shotgun (WGS) entry which is preliminary data.</text>
</comment>
<gene>
    <name evidence="1" type="ORF">PCS_01957</name>
</gene>
<name>M5PRV7_DESAF</name>
<accession>M5PRV7</accession>
<proteinExistence type="predicted"/>